<gene>
    <name evidence="8" type="ORF">dnl_31590</name>
</gene>
<dbReference type="PROSITE" id="PS00688">
    <property type="entry name" value="SIGMA54_INTERACT_3"/>
    <property type="match status" value="1"/>
</dbReference>
<keyword evidence="4" id="KW-0238">DNA-binding</keyword>
<dbReference type="InterPro" id="IPR003593">
    <property type="entry name" value="AAA+_ATPase"/>
</dbReference>
<dbReference type="InterPro" id="IPR025943">
    <property type="entry name" value="Sigma_54_int_dom_ATP-bd_2"/>
</dbReference>
<evidence type="ECO:0000256" key="4">
    <source>
        <dbReference type="ARBA" id="ARBA00023125"/>
    </source>
</evidence>
<reference evidence="8" key="1">
    <citation type="journal article" date="2021" name="Microb. Physiol.">
        <title>Proteogenomic Insights into the Physiology of Marine, Sulfate-Reducing, Filamentous Desulfonema limicola and Desulfonema magnum.</title>
        <authorList>
            <person name="Schnaars V."/>
            <person name="Wohlbrand L."/>
            <person name="Scheve S."/>
            <person name="Hinrichs C."/>
            <person name="Reinhardt R."/>
            <person name="Rabus R."/>
        </authorList>
    </citation>
    <scope>NUCLEOTIDE SEQUENCE</scope>
    <source>
        <strain evidence="8">5ac10</strain>
    </source>
</reference>
<dbReference type="Pfam" id="PF25601">
    <property type="entry name" value="AAA_lid_14"/>
    <property type="match status" value="1"/>
</dbReference>
<dbReference type="SMART" id="SM00065">
    <property type="entry name" value="GAF"/>
    <property type="match status" value="1"/>
</dbReference>
<dbReference type="Pfam" id="PF00158">
    <property type="entry name" value="Sigma54_activat"/>
    <property type="match status" value="1"/>
</dbReference>
<keyword evidence="2" id="KW-0067">ATP-binding</keyword>
<dbReference type="SMART" id="SM00382">
    <property type="entry name" value="AAA"/>
    <property type="match status" value="1"/>
</dbReference>
<dbReference type="KEGG" id="dli:dnl_31590"/>
<dbReference type="PROSITE" id="PS50045">
    <property type="entry name" value="SIGMA54_INTERACT_4"/>
    <property type="match status" value="1"/>
</dbReference>
<dbReference type="Proteomes" id="UP000663720">
    <property type="component" value="Chromosome"/>
</dbReference>
<dbReference type="InterPro" id="IPR003018">
    <property type="entry name" value="GAF"/>
</dbReference>
<keyword evidence="9" id="KW-1185">Reference proteome</keyword>
<name>A0A975GGX9_9BACT</name>
<feature type="domain" description="Sigma-54 factor interaction" evidence="7">
    <location>
        <begin position="199"/>
        <end position="429"/>
    </location>
</feature>
<dbReference type="PROSITE" id="PS00676">
    <property type="entry name" value="SIGMA54_INTERACT_2"/>
    <property type="match status" value="1"/>
</dbReference>
<dbReference type="Gene3D" id="1.10.8.60">
    <property type="match status" value="1"/>
</dbReference>
<dbReference type="FunFam" id="3.40.50.300:FF:000006">
    <property type="entry name" value="DNA-binding transcriptional regulator NtrC"/>
    <property type="match status" value="1"/>
</dbReference>
<keyword evidence="1" id="KW-0547">Nucleotide-binding</keyword>
<dbReference type="GO" id="GO:0005524">
    <property type="term" value="F:ATP binding"/>
    <property type="evidence" value="ECO:0007669"/>
    <property type="project" value="UniProtKB-KW"/>
</dbReference>
<dbReference type="PANTHER" id="PTHR32071">
    <property type="entry name" value="TRANSCRIPTIONAL REGULATORY PROTEIN"/>
    <property type="match status" value="1"/>
</dbReference>
<dbReference type="Gene3D" id="1.10.10.60">
    <property type="entry name" value="Homeodomain-like"/>
    <property type="match status" value="1"/>
</dbReference>
<organism evidence="8 9">
    <name type="scientific">Desulfonema limicola</name>
    <dbReference type="NCBI Taxonomy" id="45656"/>
    <lineage>
        <taxon>Bacteria</taxon>
        <taxon>Pseudomonadati</taxon>
        <taxon>Thermodesulfobacteriota</taxon>
        <taxon>Desulfobacteria</taxon>
        <taxon>Desulfobacterales</taxon>
        <taxon>Desulfococcaceae</taxon>
        <taxon>Desulfonema</taxon>
    </lineage>
</organism>
<evidence type="ECO:0000313" key="8">
    <source>
        <dbReference type="EMBL" id="QTA80846.1"/>
    </source>
</evidence>
<dbReference type="PANTHER" id="PTHR32071:SF117">
    <property type="entry name" value="PTS-DEPENDENT DIHYDROXYACETONE KINASE OPERON REGULATORY PROTEIN-RELATED"/>
    <property type="match status" value="1"/>
</dbReference>
<dbReference type="SUPFAM" id="SSF52540">
    <property type="entry name" value="P-loop containing nucleoside triphosphate hydrolases"/>
    <property type="match status" value="1"/>
</dbReference>
<dbReference type="CDD" id="cd00009">
    <property type="entry name" value="AAA"/>
    <property type="match status" value="1"/>
</dbReference>
<keyword evidence="6" id="KW-0804">Transcription</keyword>
<dbReference type="SUPFAM" id="SSF55781">
    <property type="entry name" value="GAF domain-like"/>
    <property type="match status" value="1"/>
</dbReference>
<dbReference type="Gene3D" id="3.40.50.300">
    <property type="entry name" value="P-loop containing nucleotide triphosphate hydrolases"/>
    <property type="match status" value="1"/>
</dbReference>
<dbReference type="EMBL" id="CP061799">
    <property type="protein sequence ID" value="QTA80846.1"/>
    <property type="molecule type" value="Genomic_DNA"/>
</dbReference>
<evidence type="ECO:0000313" key="9">
    <source>
        <dbReference type="Proteomes" id="UP000663720"/>
    </source>
</evidence>
<keyword evidence="5" id="KW-0010">Activator</keyword>
<evidence type="ECO:0000256" key="6">
    <source>
        <dbReference type="ARBA" id="ARBA00023163"/>
    </source>
</evidence>
<keyword evidence="3" id="KW-0805">Transcription regulation</keyword>
<dbReference type="InterPro" id="IPR025662">
    <property type="entry name" value="Sigma_54_int_dom_ATP-bd_1"/>
</dbReference>
<evidence type="ECO:0000256" key="2">
    <source>
        <dbReference type="ARBA" id="ARBA00022840"/>
    </source>
</evidence>
<evidence type="ECO:0000256" key="3">
    <source>
        <dbReference type="ARBA" id="ARBA00023015"/>
    </source>
</evidence>
<dbReference type="PROSITE" id="PS00675">
    <property type="entry name" value="SIGMA54_INTERACT_1"/>
    <property type="match status" value="1"/>
</dbReference>
<dbReference type="AlphaFoldDB" id="A0A975GGX9"/>
<dbReference type="InterPro" id="IPR025944">
    <property type="entry name" value="Sigma_54_int_dom_CS"/>
</dbReference>
<dbReference type="InterPro" id="IPR029016">
    <property type="entry name" value="GAF-like_dom_sf"/>
</dbReference>
<evidence type="ECO:0000259" key="7">
    <source>
        <dbReference type="PROSITE" id="PS50045"/>
    </source>
</evidence>
<proteinExistence type="predicted"/>
<evidence type="ECO:0000256" key="5">
    <source>
        <dbReference type="ARBA" id="ARBA00023159"/>
    </source>
</evidence>
<dbReference type="GO" id="GO:0006355">
    <property type="term" value="P:regulation of DNA-templated transcription"/>
    <property type="evidence" value="ECO:0007669"/>
    <property type="project" value="InterPro"/>
</dbReference>
<dbReference type="InterPro" id="IPR058031">
    <property type="entry name" value="AAA_lid_NorR"/>
</dbReference>
<dbReference type="InterPro" id="IPR002078">
    <property type="entry name" value="Sigma_54_int"/>
</dbReference>
<dbReference type="Gene3D" id="3.30.450.40">
    <property type="match status" value="1"/>
</dbReference>
<evidence type="ECO:0000256" key="1">
    <source>
        <dbReference type="ARBA" id="ARBA00022741"/>
    </source>
</evidence>
<dbReference type="GO" id="GO:0003677">
    <property type="term" value="F:DNA binding"/>
    <property type="evidence" value="ECO:0007669"/>
    <property type="project" value="UniProtKB-KW"/>
</dbReference>
<accession>A0A975GGX9</accession>
<sequence length="532" mass="59861">MTAGMIIDEKDFFREATIRICGSLEIEKALHQCLVYISEFIPADQMSFHVYHQEQGVVETVAHADLNSGKAMSVRTPLPPEGRRQVEEQRSVRIRIIDRLGDDPVTGPVAAKMKASDLSAVVMDLVLEKTMLGVFSIFSHPGERFNKNHIRFLSLLNRPCAIALTNSLRYRELRKLRDLLADDNRYFQDELRRLSGEDLIGSEFGLKGVMEMVRQVAPLDSPVLLLGETGTGKEVIANAIHNSSRRKQGPFIKVNCGAIPETLMDSELFGYEKGAFTGALSQKRGRIERADGGTLFLDEIGELPGEAQVRLLRVLQEKEIDRLGGTRSVNVDIRIIAATHRNLESMIDKGEFRADLYFRLRVFPILIPPLRERKTDIPALVRHFILKKSHEMKRLIIPDLAPGAIDRLMAYHWPGNIRELENATERSLILNPGNTLFFKEIGSRISSTNKQDRFKDNTKTGESLELDAVVCRHIKKIMNMCGNRVEGEHGAAKILNINPSTLRKRMKKLGIPFGRKAANRFGSSSKGDDSCR</sequence>
<dbReference type="InterPro" id="IPR027417">
    <property type="entry name" value="P-loop_NTPase"/>
</dbReference>
<protein>
    <submittedName>
        <fullName evidence="8">Transcriptional regulator, sigma54-dependent</fullName>
    </submittedName>
</protein>